<name>A0A516Q206_9ACTN</name>
<accession>A0A516Q206</accession>
<dbReference type="SUPFAM" id="SSF52540">
    <property type="entry name" value="P-loop containing nucleoside triphosphate hydrolases"/>
    <property type="match status" value="2"/>
</dbReference>
<dbReference type="GO" id="GO:0016887">
    <property type="term" value="F:ATP hydrolysis activity"/>
    <property type="evidence" value="ECO:0007669"/>
    <property type="project" value="InterPro"/>
</dbReference>
<dbReference type="PANTHER" id="PTHR19211:SF14">
    <property type="entry name" value="ATP-BINDING CASSETTE SUB-FAMILY F MEMBER 1"/>
    <property type="match status" value="1"/>
</dbReference>
<dbReference type="InterPro" id="IPR032781">
    <property type="entry name" value="ABC_tran_Xtn"/>
</dbReference>
<dbReference type="PANTHER" id="PTHR19211">
    <property type="entry name" value="ATP-BINDING TRANSPORT PROTEIN-RELATED"/>
    <property type="match status" value="1"/>
</dbReference>
<evidence type="ECO:0000313" key="7">
    <source>
        <dbReference type="Proteomes" id="UP000319263"/>
    </source>
</evidence>
<feature type="coiled-coil region" evidence="4">
    <location>
        <begin position="253"/>
        <end position="304"/>
    </location>
</feature>
<dbReference type="CDD" id="cd03221">
    <property type="entry name" value="ABCF_EF-3"/>
    <property type="match status" value="2"/>
</dbReference>
<dbReference type="InterPro" id="IPR003439">
    <property type="entry name" value="ABC_transporter-like_ATP-bd"/>
</dbReference>
<evidence type="ECO:0000256" key="4">
    <source>
        <dbReference type="SAM" id="Coils"/>
    </source>
</evidence>
<reference evidence="6 7" key="1">
    <citation type="submission" date="2019-07" db="EMBL/GenBank/DDBJ databases">
        <title>Microlunatus dokdonensis sp. nov. isolated from the rhizospheric soil of the wild plant Elymus tsukushiensis.</title>
        <authorList>
            <person name="Ghim S.-Y."/>
            <person name="Hwang Y.-J."/>
            <person name="Son J.-S."/>
            <person name="Shin J.-H."/>
        </authorList>
    </citation>
    <scope>NUCLEOTIDE SEQUENCE [LARGE SCALE GENOMIC DNA]</scope>
    <source>
        <strain evidence="6 7">KUDC0627</strain>
    </source>
</reference>
<keyword evidence="1" id="KW-0677">Repeat</keyword>
<keyword evidence="4" id="KW-0175">Coiled coil</keyword>
<proteinExistence type="predicted"/>
<evidence type="ECO:0000313" key="6">
    <source>
        <dbReference type="EMBL" id="QDP97469.1"/>
    </source>
</evidence>
<dbReference type="Gene3D" id="3.40.50.300">
    <property type="entry name" value="P-loop containing nucleotide triphosphate hydrolases"/>
    <property type="match status" value="2"/>
</dbReference>
<dbReference type="SMART" id="SM00382">
    <property type="entry name" value="AAA"/>
    <property type="match status" value="2"/>
</dbReference>
<protein>
    <submittedName>
        <fullName evidence="6">ABC-F family ATP-binding cassette domain-containing protein</fullName>
    </submittedName>
</protein>
<dbReference type="InterPro" id="IPR027417">
    <property type="entry name" value="P-loop_NTPase"/>
</dbReference>
<dbReference type="FunFam" id="3.40.50.300:FF:000597">
    <property type="entry name" value="ABC transporter ATP-binding protein"/>
    <property type="match status" value="1"/>
</dbReference>
<sequence>MLVVRDVEVRVGARLLLEKASFQVAPGDKIGLVGRNGAGKTTLTKILAGAGQPTSGTISHTGSVGYLPQDPRTGDPEVLAKNRILSARGLDTVISRMRRTEEEMASTDPAIQERAMERYARVEAELTAAGGYAAEAEAARISANLGLPDRVLSQPLRTLSGGQRRRIELARILFSDADIMLLDEPTNHLDADSISWLRSYLINYSGGLMVISHDTELLEQTVNKVFHLDANRSLLDVYSMNWKRYLQQRATDEERRRRERKNAERKADRLFAQAEKMGAKATKAVAAKNMARRAERLLSGLEAERVQDRVAKIKLPEPAPCGRTPLTASGLSKAYGSLEVFAGVDLAIDRGSRVVILGLNGAGKTTLLRILAGLGEPDTGEVHPGHGLKLGYYAQEHETLDVERTVLENMKRASPELNETEVRKVLGSFLFTGDDVEKKAEVLSGGEKTRLALATLVVSSANVLLLDEPTNNLDPASREEILAAIHSYAGAIVLVTHDEGAVEALEPDRVLVLPDGTEDLWTAEYAELITLA</sequence>
<dbReference type="OrthoDB" id="5592724at2"/>
<dbReference type="Proteomes" id="UP000319263">
    <property type="component" value="Chromosome"/>
</dbReference>
<evidence type="ECO:0000256" key="3">
    <source>
        <dbReference type="ARBA" id="ARBA00022840"/>
    </source>
</evidence>
<dbReference type="EMBL" id="CP041692">
    <property type="protein sequence ID" value="QDP97469.1"/>
    <property type="molecule type" value="Genomic_DNA"/>
</dbReference>
<evidence type="ECO:0000256" key="1">
    <source>
        <dbReference type="ARBA" id="ARBA00022737"/>
    </source>
</evidence>
<keyword evidence="3 6" id="KW-0067">ATP-binding</keyword>
<dbReference type="InterPro" id="IPR017871">
    <property type="entry name" value="ABC_transporter-like_CS"/>
</dbReference>
<dbReference type="KEGG" id="mik:FOE78_17500"/>
<evidence type="ECO:0000259" key="5">
    <source>
        <dbReference type="PROSITE" id="PS50893"/>
    </source>
</evidence>
<dbReference type="InterPro" id="IPR003593">
    <property type="entry name" value="AAA+_ATPase"/>
</dbReference>
<keyword evidence="2" id="KW-0547">Nucleotide-binding</keyword>
<dbReference type="PROSITE" id="PS00211">
    <property type="entry name" value="ABC_TRANSPORTER_1"/>
    <property type="match status" value="2"/>
</dbReference>
<evidence type="ECO:0000256" key="2">
    <source>
        <dbReference type="ARBA" id="ARBA00022741"/>
    </source>
</evidence>
<dbReference type="InterPro" id="IPR050611">
    <property type="entry name" value="ABCF"/>
</dbReference>
<dbReference type="PROSITE" id="PS50893">
    <property type="entry name" value="ABC_TRANSPORTER_2"/>
    <property type="match status" value="2"/>
</dbReference>
<feature type="domain" description="ABC transporter" evidence="5">
    <location>
        <begin position="2"/>
        <end position="274"/>
    </location>
</feature>
<dbReference type="GO" id="GO:0005524">
    <property type="term" value="F:ATP binding"/>
    <property type="evidence" value="ECO:0007669"/>
    <property type="project" value="UniProtKB-KW"/>
</dbReference>
<dbReference type="Pfam" id="PF00005">
    <property type="entry name" value="ABC_tran"/>
    <property type="match status" value="2"/>
</dbReference>
<keyword evidence="7" id="KW-1185">Reference proteome</keyword>
<organism evidence="6 7">
    <name type="scientific">Microlunatus elymi</name>
    <dbReference type="NCBI Taxonomy" id="2596828"/>
    <lineage>
        <taxon>Bacteria</taxon>
        <taxon>Bacillati</taxon>
        <taxon>Actinomycetota</taxon>
        <taxon>Actinomycetes</taxon>
        <taxon>Propionibacteriales</taxon>
        <taxon>Propionibacteriaceae</taxon>
        <taxon>Microlunatus</taxon>
    </lineage>
</organism>
<dbReference type="Pfam" id="PF12848">
    <property type="entry name" value="ABC_tran_Xtn"/>
    <property type="match status" value="1"/>
</dbReference>
<dbReference type="FunFam" id="3.40.50.300:FF:000944">
    <property type="entry name" value="Macrolide ABC transporter ATP-binding protein"/>
    <property type="match status" value="1"/>
</dbReference>
<dbReference type="AlphaFoldDB" id="A0A516Q206"/>
<feature type="domain" description="ABC transporter" evidence="5">
    <location>
        <begin position="326"/>
        <end position="532"/>
    </location>
</feature>
<gene>
    <name evidence="6" type="ORF">FOE78_17500</name>
</gene>
<dbReference type="RefSeq" id="WP_143987428.1">
    <property type="nucleotide sequence ID" value="NZ_CP041692.1"/>
</dbReference>